<gene>
    <name evidence="2" type="ORF">BV898_15209</name>
</gene>
<evidence type="ECO:0000313" key="3">
    <source>
        <dbReference type="Proteomes" id="UP000192578"/>
    </source>
</evidence>
<dbReference type="Pfam" id="PF13358">
    <property type="entry name" value="DDE_3"/>
    <property type="match status" value="1"/>
</dbReference>
<dbReference type="Gene3D" id="3.30.420.10">
    <property type="entry name" value="Ribonuclease H-like superfamily/Ribonuclease H"/>
    <property type="match status" value="1"/>
</dbReference>
<feature type="domain" description="Tc1-like transposase DDE" evidence="1">
    <location>
        <begin position="25"/>
        <end position="112"/>
    </location>
</feature>
<evidence type="ECO:0000313" key="2">
    <source>
        <dbReference type="EMBL" id="OWA50700.1"/>
    </source>
</evidence>
<dbReference type="InterPro" id="IPR038717">
    <property type="entry name" value="Tc1-like_DDE_dom"/>
</dbReference>
<keyword evidence="3" id="KW-1185">Reference proteome</keyword>
<evidence type="ECO:0000259" key="1">
    <source>
        <dbReference type="Pfam" id="PF13358"/>
    </source>
</evidence>
<dbReference type="GO" id="GO:0003676">
    <property type="term" value="F:nucleic acid binding"/>
    <property type="evidence" value="ECO:0007669"/>
    <property type="project" value="InterPro"/>
</dbReference>
<dbReference type="EMBL" id="MTYJ01000200">
    <property type="protein sequence ID" value="OWA50700.1"/>
    <property type="molecule type" value="Genomic_DNA"/>
</dbReference>
<proteinExistence type="predicted"/>
<dbReference type="Proteomes" id="UP000192578">
    <property type="component" value="Unassembled WGS sequence"/>
</dbReference>
<organism evidence="2 3">
    <name type="scientific">Hypsibius exemplaris</name>
    <name type="common">Freshwater tardigrade</name>
    <dbReference type="NCBI Taxonomy" id="2072580"/>
    <lineage>
        <taxon>Eukaryota</taxon>
        <taxon>Metazoa</taxon>
        <taxon>Ecdysozoa</taxon>
        <taxon>Tardigrada</taxon>
        <taxon>Eutardigrada</taxon>
        <taxon>Parachela</taxon>
        <taxon>Hypsibioidea</taxon>
        <taxon>Hypsibiidae</taxon>
        <taxon>Hypsibius</taxon>
    </lineage>
</organism>
<protein>
    <recommendedName>
        <fullName evidence="1">Tc1-like transposase DDE domain-containing protein</fullName>
    </recommendedName>
</protein>
<sequence>MVSYEGPVGLVNVTGVIPRMEEYRHVKTLDSKKYQALLTEYLVPSLEKDNNRLEKTFQKDGTSIHTSKKMQAFFQQEGITPPVWPAKGPDFSVIENVWGLIKNKLKHHNIQKLFDIEAIVMKLWNEIVTPEYCRALYDGLLERIQKKFANGDARINH</sequence>
<dbReference type="OrthoDB" id="8627217at2759"/>
<reference evidence="3" key="1">
    <citation type="submission" date="2017-01" db="EMBL/GenBank/DDBJ databases">
        <title>Comparative genomics of anhydrobiosis in the tardigrade Hypsibius dujardini.</title>
        <authorList>
            <person name="Yoshida Y."/>
            <person name="Koutsovoulos G."/>
            <person name="Laetsch D."/>
            <person name="Stevens L."/>
            <person name="Kumar S."/>
            <person name="Horikawa D."/>
            <person name="Ishino K."/>
            <person name="Komine S."/>
            <person name="Tomita M."/>
            <person name="Blaxter M."/>
            <person name="Arakawa K."/>
        </authorList>
    </citation>
    <scope>NUCLEOTIDE SEQUENCE [LARGE SCALE GENOMIC DNA]</scope>
    <source>
        <strain evidence="3">Z151</strain>
    </source>
</reference>
<comment type="caution">
    <text evidence="2">The sequence shown here is derived from an EMBL/GenBank/DDBJ whole genome shotgun (WGS) entry which is preliminary data.</text>
</comment>
<name>A0A9X6NA68_HYPEX</name>
<dbReference type="AlphaFoldDB" id="A0A9X6NA68"/>
<accession>A0A9X6NA68</accession>
<dbReference type="InterPro" id="IPR036397">
    <property type="entry name" value="RNaseH_sf"/>
</dbReference>